<dbReference type="OrthoDB" id="2196114at2759"/>
<dbReference type="PANTHER" id="PTHR46771:SF5">
    <property type="entry name" value="DETERIN"/>
    <property type="match status" value="1"/>
</dbReference>
<keyword evidence="2" id="KW-0862">Zinc</keyword>
<feature type="compositionally biased region" description="Polar residues" evidence="3">
    <location>
        <begin position="366"/>
        <end position="376"/>
    </location>
</feature>
<name>A0A4T0IS98_WALIC</name>
<evidence type="ECO:0000313" key="7">
    <source>
        <dbReference type="Proteomes" id="UP000310689"/>
    </source>
</evidence>
<dbReference type="InterPro" id="IPR051190">
    <property type="entry name" value="Baculoviral_IAP"/>
</dbReference>
<dbReference type="OMA" id="CAYCELQ"/>
<evidence type="ECO:0000256" key="1">
    <source>
        <dbReference type="ARBA" id="ARBA00022723"/>
    </source>
</evidence>
<feature type="region of interest" description="Disordered" evidence="3">
    <location>
        <begin position="398"/>
        <end position="425"/>
    </location>
</feature>
<feature type="compositionally biased region" description="Polar residues" evidence="3">
    <location>
        <begin position="327"/>
        <end position="347"/>
    </location>
</feature>
<dbReference type="PROSITE" id="PS50143">
    <property type="entry name" value="BIR_REPEAT_2"/>
    <property type="match status" value="2"/>
</dbReference>
<dbReference type="Pfam" id="PF00653">
    <property type="entry name" value="BIR"/>
    <property type="match status" value="2"/>
</dbReference>
<dbReference type="CDD" id="cd00022">
    <property type="entry name" value="BIR"/>
    <property type="match status" value="2"/>
</dbReference>
<dbReference type="SMART" id="SM00238">
    <property type="entry name" value="BIR"/>
    <property type="match status" value="2"/>
</dbReference>
<evidence type="ECO:0000313" key="6">
    <source>
        <dbReference type="Proteomes" id="UP000306954"/>
    </source>
</evidence>
<feature type="compositionally biased region" description="Low complexity" evidence="3">
    <location>
        <begin position="273"/>
        <end position="284"/>
    </location>
</feature>
<dbReference type="Gene3D" id="1.10.1170.10">
    <property type="entry name" value="Inhibitor Of Apoptosis Protein (2mihbC-IAP-1), Chain A"/>
    <property type="match status" value="2"/>
</dbReference>
<comment type="caution">
    <text evidence="5">The sequence shown here is derived from an EMBL/GenBank/DDBJ whole genome shotgun (WGS) entry which is preliminary data.</text>
</comment>
<dbReference type="EMBL" id="SPOI01000194">
    <property type="protein sequence ID" value="TIB32876.1"/>
    <property type="molecule type" value="Genomic_DNA"/>
</dbReference>
<reference evidence="6 7" key="1">
    <citation type="submission" date="2019-03" db="EMBL/GenBank/DDBJ databases">
        <title>Sequencing 23 genomes of Wallemia ichthyophaga.</title>
        <authorList>
            <person name="Gostincar C."/>
        </authorList>
    </citation>
    <scope>NUCLEOTIDE SEQUENCE [LARGE SCALE GENOMIC DNA]</scope>
    <source>
        <strain evidence="5 7">EXF-6200</strain>
        <strain evidence="4 6">EXF-8621</strain>
    </source>
</reference>
<evidence type="ECO:0000256" key="3">
    <source>
        <dbReference type="SAM" id="MobiDB-lite"/>
    </source>
</evidence>
<accession>A0A4T0IS98</accession>
<gene>
    <name evidence="5" type="ORF">E3P86_03065</name>
    <name evidence="4" type="ORF">E3P90_01387</name>
</gene>
<dbReference type="Proteomes" id="UP000306954">
    <property type="component" value="Unassembled WGS sequence"/>
</dbReference>
<protein>
    <recommendedName>
        <fullName evidence="8">Protein bir1</fullName>
    </recommendedName>
</protein>
<feature type="compositionally biased region" description="Basic and acidic residues" evidence="3">
    <location>
        <begin position="349"/>
        <end position="358"/>
    </location>
</feature>
<feature type="region of interest" description="Disordered" evidence="3">
    <location>
        <begin position="197"/>
        <end position="376"/>
    </location>
</feature>
<sequence length="425" mass="48085">MEIQTNRLKSYNRAYHRNTLHLDIEELSKAGFYAMDSKSDNVHCAYCELQLRDWKPDDNPHRLHIDFAPQCPYAKVVCGVHVDALIWGDIDAGRDRRNYYEDEPLQNGRVPRSRPMIDARKQTFVKCVRPLVVSVHKLSLAGFSYAPTTEAFDCCQCVLCDLSLSDWQKGDDPNEEHKNRSPQCSFFDAKSVKGTCPQPKITDTKIDTTGVEPEPAAKGGRKTKGKSTSRSASLATDNDESEMKLPKRGTRTRSQSRQPEEFQQLAQPRQPPSRRTTSRTVSQQKKLSTKPTQLEDVVESPKKPLPPTPKEDKKTDPTTKLSPFPELSNSNGVRSSRNALNQMNKSPSRLKEVVNKETEETDEISADNSGQNNDRTLTLAEYIRKCVTDEANKMRQTGETQINKFESNAKRGEDELRAKLSQARL</sequence>
<dbReference type="Proteomes" id="UP000310689">
    <property type="component" value="Unassembled WGS sequence"/>
</dbReference>
<evidence type="ECO:0000256" key="2">
    <source>
        <dbReference type="ARBA" id="ARBA00022833"/>
    </source>
</evidence>
<keyword evidence="1" id="KW-0479">Metal-binding</keyword>
<organism evidence="5 7">
    <name type="scientific">Wallemia ichthyophaga</name>
    <dbReference type="NCBI Taxonomy" id="245174"/>
    <lineage>
        <taxon>Eukaryota</taxon>
        <taxon>Fungi</taxon>
        <taxon>Dikarya</taxon>
        <taxon>Basidiomycota</taxon>
        <taxon>Wallemiomycotina</taxon>
        <taxon>Wallemiomycetes</taxon>
        <taxon>Wallemiales</taxon>
        <taxon>Wallemiaceae</taxon>
        <taxon>Wallemia</taxon>
    </lineage>
</organism>
<dbReference type="EMBL" id="SPOF01000012">
    <property type="protein sequence ID" value="TIB14045.1"/>
    <property type="molecule type" value="Genomic_DNA"/>
</dbReference>
<evidence type="ECO:0000313" key="5">
    <source>
        <dbReference type="EMBL" id="TIB32876.1"/>
    </source>
</evidence>
<dbReference type="GO" id="GO:0046872">
    <property type="term" value="F:metal ion binding"/>
    <property type="evidence" value="ECO:0007669"/>
    <property type="project" value="UniProtKB-KW"/>
</dbReference>
<evidence type="ECO:0008006" key="8">
    <source>
        <dbReference type="Google" id="ProtNLM"/>
    </source>
</evidence>
<dbReference type="SUPFAM" id="SSF57924">
    <property type="entry name" value="Inhibitor of apoptosis (IAP) repeat"/>
    <property type="match status" value="2"/>
</dbReference>
<evidence type="ECO:0000313" key="4">
    <source>
        <dbReference type="EMBL" id="TIB14045.1"/>
    </source>
</evidence>
<proteinExistence type="predicted"/>
<dbReference type="AlphaFoldDB" id="A0A4T0IS98"/>
<dbReference type="InterPro" id="IPR001370">
    <property type="entry name" value="BIR_rpt"/>
</dbReference>
<feature type="compositionally biased region" description="Basic and acidic residues" evidence="3">
    <location>
        <begin position="407"/>
        <end position="418"/>
    </location>
</feature>
<dbReference type="PANTHER" id="PTHR46771">
    <property type="entry name" value="DETERIN"/>
    <property type="match status" value="1"/>
</dbReference>